<dbReference type="Gene3D" id="1.10.246.80">
    <property type="match status" value="1"/>
</dbReference>
<feature type="binding site" evidence="11">
    <location>
        <position position="32"/>
    </location>
    <ligand>
        <name>CTP</name>
        <dbReference type="ChEBI" id="CHEBI:37563"/>
    </ligand>
</feature>
<feature type="binding site" evidence="11">
    <location>
        <position position="156"/>
    </location>
    <ligand>
        <name>ATP</name>
        <dbReference type="ChEBI" id="CHEBI:30616"/>
    </ligand>
</feature>
<dbReference type="SUPFAM" id="SSF81891">
    <property type="entry name" value="Poly A polymerase C-terminal region-like"/>
    <property type="match status" value="1"/>
</dbReference>
<dbReference type="InterPro" id="IPR050264">
    <property type="entry name" value="Bact_CCA-adding_enz_type3_sf"/>
</dbReference>
<dbReference type="GO" id="GO:0000287">
    <property type="term" value="F:magnesium ion binding"/>
    <property type="evidence" value="ECO:0007669"/>
    <property type="project" value="UniProtKB-UniRule"/>
</dbReference>
<keyword evidence="7 11" id="KW-0692">RNA repair</keyword>
<feature type="binding site" evidence="11">
    <location>
        <position position="159"/>
    </location>
    <ligand>
        <name>ATP</name>
        <dbReference type="ChEBI" id="CHEBI:30616"/>
    </ligand>
</feature>
<accession>A0A1T4XDC9</accession>
<dbReference type="InterPro" id="IPR043519">
    <property type="entry name" value="NT_sf"/>
</dbReference>
<dbReference type="GO" id="GO:0005524">
    <property type="term" value="F:ATP binding"/>
    <property type="evidence" value="ECO:0007669"/>
    <property type="project" value="UniProtKB-UniRule"/>
</dbReference>
<dbReference type="Pfam" id="PF13735">
    <property type="entry name" value="tRNA_NucTran2_2"/>
    <property type="match status" value="1"/>
</dbReference>
<keyword evidence="3 11" id="KW-0819">tRNA processing</keyword>
<feature type="binding site" evidence="11">
    <location>
        <position position="113"/>
    </location>
    <ligand>
        <name>ATP</name>
        <dbReference type="ChEBI" id="CHEBI:30616"/>
    </ligand>
</feature>
<evidence type="ECO:0000256" key="2">
    <source>
        <dbReference type="ARBA" id="ARBA00022679"/>
    </source>
</evidence>
<sequence>MTTSFGSLASREVVQQLQSAGYEAVFVGGAVRDFALGKEPTDIDIATSATPEQVKEVFDHTIDIGIAHGTVLVLMMDEPIEVTTFRTEGTYSDHRRPDEVFYVTSLKEDLQRRDFTINALAMTLEGEMVDLFGGLDDLEKRLIRSVGCPAERFSEDALRIFRALRFSSVLDFRIEEKTLEAMKKLAHELSHIAMERIKVEMDKLLQGKNSSIAFQYSREIGLPTLFPKLFSSFAQLDSFTPFLNARHGWAAMLLLSNVSSAEFARKFKLSNEEKRFLKQIEEASAIRVDHSFQDLELYRYPLEVLDIGERIHNAQFPDETTRTLEQLAERKNNLPIKQRSELAFTGNDLLVWLGRRGGKWTSEWIGKIEEAVVERRVENDAKAIKEWFLYEIFREE</sequence>
<comment type="similarity">
    <text evidence="11">Belongs to the tRNA nucleotidyltransferase/poly(A) polymerase family. Bacterial CCA-adding enzyme type 3 subfamily.</text>
</comment>
<proteinExistence type="inferred from homology"/>
<keyword evidence="8 11" id="KW-0067">ATP-binding</keyword>
<keyword evidence="6 11" id="KW-0547">Nucleotide-binding</keyword>
<comment type="subunit">
    <text evidence="11">Homodimer.</text>
</comment>
<dbReference type="Pfam" id="PF12627">
    <property type="entry name" value="PolyA_pol_RNAbd"/>
    <property type="match status" value="1"/>
</dbReference>
<dbReference type="SUPFAM" id="SSF81301">
    <property type="entry name" value="Nucleotidyltransferase"/>
    <property type="match status" value="1"/>
</dbReference>
<dbReference type="EC" id="2.7.7.72" evidence="11"/>
<dbReference type="EMBL" id="FUYJ01000001">
    <property type="protein sequence ID" value="SKA87570.1"/>
    <property type="molecule type" value="Genomic_DNA"/>
</dbReference>
<comment type="miscellaneous">
    <text evidence="11">A single active site specifically recognizes both ATP and CTP and is responsible for their addition.</text>
</comment>
<evidence type="ECO:0000256" key="5">
    <source>
        <dbReference type="ARBA" id="ARBA00022723"/>
    </source>
</evidence>
<keyword evidence="4 11" id="KW-0548">Nucleotidyltransferase</keyword>
<comment type="cofactor">
    <cofactor evidence="1 11">
        <name>Mg(2+)</name>
        <dbReference type="ChEBI" id="CHEBI:18420"/>
    </cofactor>
</comment>
<keyword evidence="2 11" id="KW-0808">Transferase</keyword>
<evidence type="ECO:0000256" key="8">
    <source>
        <dbReference type="ARBA" id="ARBA00022840"/>
    </source>
</evidence>
<feature type="binding site" evidence="11">
    <location>
        <position position="29"/>
    </location>
    <ligand>
        <name>ATP</name>
        <dbReference type="ChEBI" id="CHEBI:30616"/>
    </ligand>
</feature>
<dbReference type="PANTHER" id="PTHR46173">
    <property type="entry name" value="CCA TRNA NUCLEOTIDYLTRANSFERASE 1, MITOCHONDRIAL"/>
    <property type="match status" value="1"/>
</dbReference>
<feature type="binding site" evidence="11">
    <location>
        <position position="162"/>
    </location>
    <ligand>
        <name>ATP</name>
        <dbReference type="ChEBI" id="CHEBI:30616"/>
    </ligand>
</feature>
<dbReference type="HAMAP" id="MF_01263">
    <property type="entry name" value="CCA_bact_type3"/>
    <property type="match status" value="1"/>
</dbReference>
<dbReference type="GO" id="GO:0000049">
    <property type="term" value="F:tRNA binding"/>
    <property type="evidence" value="ECO:0007669"/>
    <property type="project" value="UniProtKB-UniRule"/>
</dbReference>
<feature type="binding site" evidence="11">
    <location>
        <position position="156"/>
    </location>
    <ligand>
        <name>CTP</name>
        <dbReference type="ChEBI" id="CHEBI:37563"/>
    </ligand>
</feature>
<feature type="domain" description="tRNA nucleotidyltransferase/poly(A) polymerase RNA and SrmB- binding" evidence="13">
    <location>
        <begin position="171"/>
        <end position="229"/>
    </location>
</feature>
<dbReference type="InterPro" id="IPR032810">
    <property type="entry name" value="CCA-adding_enz_C"/>
</dbReference>
<feature type="domain" description="Poly A polymerase head" evidence="12">
    <location>
        <begin position="26"/>
        <end position="144"/>
    </location>
</feature>
<evidence type="ECO:0000259" key="13">
    <source>
        <dbReference type="Pfam" id="PF12627"/>
    </source>
</evidence>
<name>A0A1T4XDC9_9BACL</name>
<feature type="binding site" evidence="11">
    <location>
        <position position="113"/>
    </location>
    <ligand>
        <name>CTP</name>
        <dbReference type="ChEBI" id="CHEBI:37563"/>
    </ligand>
</feature>
<dbReference type="InterPro" id="IPR023068">
    <property type="entry name" value="CCA-adding_enz_firmicutes"/>
</dbReference>
<evidence type="ECO:0000256" key="1">
    <source>
        <dbReference type="ARBA" id="ARBA00001946"/>
    </source>
</evidence>
<dbReference type="InterPro" id="IPR032828">
    <property type="entry name" value="PolyA_RNA-bd"/>
</dbReference>
<keyword evidence="16" id="KW-1185">Reference proteome</keyword>
<comment type="catalytic activity">
    <reaction evidence="11">
        <text>a tRNA with a 3' CCA end + 2 CTP + ATP = a tRNA with a 3' CCACCA end + 3 diphosphate</text>
        <dbReference type="Rhea" id="RHEA:76235"/>
        <dbReference type="Rhea" id="RHEA-COMP:10468"/>
        <dbReference type="Rhea" id="RHEA-COMP:18655"/>
        <dbReference type="ChEBI" id="CHEBI:30616"/>
        <dbReference type="ChEBI" id="CHEBI:33019"/>
        <dbReference type="ChEBI" id="CHEBI:37563"/>
        <dbReference type="ChEBI" id="CHEBI:83071"/>
        <dbReference type="ChEBI" id="CHEBI:195187"/>
    </reaction>
</comment>
<dbReference type="Gene3D" id="1.10.3090.10">
    <property type="entry name" value="cca-adding enzyme, domain 2"/>
    <property type="match status" value="1"/>
</dbReference>
<dbReference type="GO" id="GO:0042245">
    <property type="term" value="P:RNA repair"/>
    <property type="evidence" value="ECO:0007669"/>
    <property type="project" value="UniProtKB-KW"/>
</dbReference>
<evidence type="ECO:0000256" key="6">
    <source>
        <dbReference type="ARBA" id="ARBA00022741"/>
    </source>
</evidence>
<feature type="binding site" evidence="11">
    <location>
        <position position="165"/>
    </location>
    <ligand>
        <name>ATP</name>
        <dbReference type="ChEBI" id="CHEBI:30616"/>
    </ligand>
</feature>
<dbReference type="AlphaFoldDB" id="A0A1T4XDC9"/>
<keyword evidence="5 11" id="KW-0479">Metal-binding</keyword>
<evidence type="ECO:0000313" key="15">
    <source>
        <dbReference type="EMBL" id="SKA87570.1"/>
    </source>
</evidence>
<feature type="binding site" evidence="11">
    <location>
        <position position="165"/>
    </location>
    <ligand>
        <name>CTP</name>
        <dbReference type="ChEBI" id="CHEBI:37563"/>
    </ligand>
</feature>
<evidence type="ECO:0000256" key="9">
    <source>
        <dbReference type="ARBA" id="ARBA00022842"/>
    </source>
</evidence>
<dbReference type="InterPro" id="IPR002646">
    <property type="entry name" value="PolA_pol_head_dom"/>
</dbReference>
<protein>
    <recommendedName>
        <fullName evidence="11">CCA-adding enzyme</fullName>
        <ecNumber evidence="11">2.7.7.72</ecNumber>
    </recommendedName>
    <alternativeName>
        <fullName evidence="11">CCA tRNA nucleotidyltransferase</fullName>
    </alternativeName>
    <alternativeName>
        <fullName evidence="11">tRNA CCA-pyrophosphorylase</fullName>
    </alternativeName>
    <alternativeName>
        <fullName evidence="11">tRNA adenylyl-/cytidylyl- transferase</fullName>
    </alternativeName>
    <alternativeName>
        <fullName evidence="11">tRNA nucleotidyltransferase</fullName>
    </alternativeName>
    <alternativeName>
        <fullName evidence="11">tRNA-NT</fullName>
    </alternativeName>
</protein>
<dbReference type="Proteomes" id="UP000190042">
    <property type="component" value="Unassembled WGS sequence"/>
</dbReference>
<feature type="binding site" evidence="11">
    <location>
        <position position="162"/>
    </location>
    <ligand>
        <name>CTP</name>
        <dbReference type="ChEBI" id="CHEBI:37563"/>
    </ligand>
</feature>
<feature type="binding site" evidence="11">
    <location>
        <position position="44"/>
    </location>
    <ligand>
        <name>Mg(2+)</name>
        <dbReference type="ChEBI" id="CHEBI:18420"/>
    </ligand>
</feature>
<dbReference type="Gene3D" id="3.30.460.10">
    <property type="entry name" value="Beta Polymerase, domain 2"/>
    <property type="match status" value="1"/>
</dbReference>
<evidence type="ECO:0000313" key="16">
    <source>
        <dbReference type="Proteomes" id="UP000190042"/>
    </source>
</evidence>
<evidence type="ECO:0000256" key="3">
    <source>
        <dbReference type="ARBA" id="ARBA00022694"/>
    </source>
</evidence>
<dbReference type="CDD" id="cd05398">
    <property type="entry name" value="NT_ClassII-CCAase"/>
    <property type="match status" value="1"/>
</dbReference>
<comment type="catalytic activity">
    <reaction evidence="11">
        <text>a tRNA precursor + 2 CTP + ATP = a tRNA with a 3' CCA end + 3 diphosphate</text>
        <dbReference type="Rhea" id="RHEA:14433"/>
        <dbReference type="Rhea" id="RHEA-COMP:10465"/>
        <dbReference type="Rhea" id="RHEA-COMP:10468"/>
        <dbReference type="ChEBI" id="CHEBI:30616"/>
        <dbReference type="ChEBI" id="CHEBI:33019"/>
        <dbReference type="ChEBI" id="CHEBI:37563"/>
        <dbReference type="ChEBI" id="CHEBI:74896"/>
        <dbReference type="ChEBI" id="CHEBI:83071"/>
        <dbReference type="EC" id="2.7.7.72"/>
    </reaction>
</comment>
<evidence type="ECO:0000259" key="12">
    <source>
        <dbReference type="Pfam" id="PF01743"/>
    </source>
</evidence>
<feature type="binding site" evidence="11">
    <location>
        <position position="32"/>
    </location>
    <ligand>
        <name>ATP</name>
        <dbReference type="ChEBI" id="CHEBI:30616"/>
    </ligand>
</feature>
<feature type="binding site" evidence="11">
    <location>
        <position position="159"/>
    </location>
    <ligand>
        <name>CTP</name>
        <dbReference type="ChEBI" id="CHEBI:37563"/>
    </ligand>
</feature>
<dbReference type="NCBIfam" id="NF009814">
    <property type="entry name" value="PRK13299.1"/>
    <property type="match status" value="1"/>
</dbReference>
<comment type="function">
    <text evidence="11">Catalyzes the addition and repair of the essential 3'-terminal CCA sequence in tRNAs without using a nucleic acid template. Adds these three nucleotides in the order of C, C, and A to the tRNA nucleotide-73, using CTP and ATP as substrates and producing inorganic pyrophosphate. tRNA 3'-terminal CCA addition is required both for tRNA processing and repair. Also involved in tRNA surveillance by mediating tandem CCA addition to generate a CCACCA at the 3' terminus of unstable tRNAs. While stable tRNAs receive only 3'-terminal CCA, unstable tRNAs are marked with CCACCA and rapidly degraded.</text>
</comment>
<evidence type="ECO:0000256" key="11">
    <source>
        <dbReference type="HAMAP-Rule" id="MF_01263"/>
    </source>
</evidence>
<dbReference type="GO" id="GO:0001680">
    <property type="term" value="P:tRNA 3'-terminal CCA addition"/>
    <property type="evidence" value="ECO:0007669"/>
    <property type="project" value="UniProtKB-UniRule"/>
</dbReference>
<feature type="binding site" evidence="11">
    <location>
        <position position="42"/>
    </location>
    <ligand>
        <name>Mg(2+)</name>
        <dbReference type="ChEBI" id="CHEBI:18420"/>
    </ligand>
</feature>
<dbReference type="Pfam" id="PF01743">
    <property type="entry name" value="PolyA_pol"/>
    <property type="match status" value="1"/>
</dbReference>
<evidence type="ECO:0000256" key="10">
    <source>
        <dbReference type="ARBA" id="ARBA00022884"/>
    </source>
</evidence>
<evidence type="ECO:0000259" key="14">
    <source>
        <dbReference type="Pfam" id="PF13735"/>
    </source>
</evidence>
<keyword evidence="9 11" id="KW-0460">Magnesium</keyword>
<dbReference type="GO" id="GO:0004810">
    <property type="term" value="F:CCA tRNA nucleotidyltransferase activity"/>
    <property type="evidence" value="ECO:0007669"/>
    <property type="project" value="UniProtKB-UniRule"/>
</dbReference>
<feature type="binding site" evidence="11">
    <location>
        <position position="29"/>
    </location>
    <ligand>
        <name>CTP</name>
        <dbReference type="ChEBI" id="CHEBI:37563"/>
    </ligand>
</feature>
<reference evidence="16" key="1">
    <citation type="submission" date="2017-02" db="EMBL/GenBank/DDBJ databases">
        <authorList>
            <person name="Varghese N."/>
            <person name="Submissions S."/>
        </authorList>
    </citation>
    <scope>NUCLEOTIDE SEQUENCE [LARGE SCALE GENOMIC DNA]</scope>
    <source>
        <strain evidence="16">DSM 23966</strain>
    </source>
</reference>
<dbReference type="RefSeq" id="WP_009497120.1">
    <property type="nucleotide sequence ID" value="NZ_FUYJ01000001.1"/>
</dbReference>
<dbReference type="GO" id="GO:0160016">
    <property type="term" value="F:CCACCA tRNA nucleotidyltransferase activity"/>
    <property type="evidence" value="ECO:0007669"/>
    <property type="project" value="RHEA"/>
</dbReference>
<feature type="domain" description="CCA-adding enzyme C-terminal" evidence="14">
    <location>
        <begin position="246"/>
        <end position="387"/>
    </location>
</feature>
<dbReference type="PANTHER" id="PTHR46173:SF1">
    <property type="entry name" value="CCA TRNA NUCLEOTIDYLTRANSFERASE 1, MITOCHONDRIAL"/>
    <property type="match status" value="1"/>
</dbReference>
<keyword evidence="10 11" id="KW-0694">RNA-binding</keyword>
<evidence type="ECO:0000256" key="4">
    <source>
        <dbReference type="ARBA" id="ARBA00022695"/>
    </source>
</evidence>
<organism evidence="15 16">
    <name type="scientific">Sporosarcina newyorkensis</name>
    <dbReference type="NCBI Taxonomy" id="759851"/>
    <lineage>
        <taxon>Bacteria</taxon>
        <taxon>Bacillati</taxon>
        <taxon>Bacillota</taxon>
        <taxon>Bacilli</taxon>
        <taxon>Bacillales</taxon>
        <taxon>Caryophanaceae</taxon>
        <taxon>Sporosarcina</taxon>
    </lineage>
</organism>
<gene>
    <name evidence="11" type="primary">cca</name>
    <name evidence="15" type="ORF">SAMN04244570_0529</name>
</gene>
<evidence type="ECO:0000256" key="7">
    <source>
        <dbReference type="ARBA" id="ARBA00022800"/>
    </source>
</evidence>